<dbReference type="EMBL" id="CAUYUJ010014258">
    <property type="protein sequence ID" value="CAK0838923.1"/>
    <property type="molecule type" value="Genomic_DNA"/>
</dbReference>
<feature type="region of interest" description="Disordered" evidence="4">
    <location>
        <begin position="1"/>
        <end position="25"/>
    </location>
</feature>
<sequence length="241" mass="25300">RGMPRGAQRARAPASAMGAGSGGLAACSAQRLPDGCDARPCLGPESPGSDEQVLMNSALLKASSEGNVAGIQRALAGGADLETRRPMVIRPRCMKVPDETGDDPVDLPKVLGLGDHGAKAKGKVRVSASAGLTPLMRSAKEGHAKAVALLLQKRANVDAKDEDGMTPLHFAACGGCRDSCEALLQAGADARLRDDDSHDAFDRLPPECVRGRKEREAWLRLLRPEGTEGVRTVRVPGREAK</sequence>
<feature type="non-terminal residue" evidence="5">
    <location>
        <position position="1"/>
    </location>
</feature>
<dbReference type="Pfam" id="PF12796">
    <property type="entry name" value="Ank_2"/>
    <property type="match status" value="1"/>
</dbReference>
<dbReference type="Proteomes" id="UP001189429">
    <property type="component" value="Unassembled WGS sequence"/>
</dbReference>
<protein>
    <submittedName>
        <fullName evidence="5">Uncharacterized protein</fullName>
    </submittedName>
</protein>
<evidence type="ECO:0000256" key="1">
    <source>
        <dbReference type="ARBA" id="ARBA00022737"/>
    </source>
</evidence>
<dbReference type="PANTHER" id="PTHR24171">
    <property type="entry name" value="ANKYRIN REPEAT DOMAIN-CONTAINING PROTEIN 39-RELATED"/>
    <property type="match status" value="1"/>
</dbReference>
<dbReference type="InterPro" id="IPR036770">
    <property type="entry name" value="Ankyrin_rpt-contain_sf"/>
</dbReference>
<evidence type="ECO:0000256" key="4">
    <source>
        <dbReference type="SAM" id="MobiDB-lite"/>
    </source>
</evidence>
<reference evidence="5" key="1">
    <citation type="submission" date="2023-10" db="EMBL/GenBank/DDBJ databases">
        <authorList>
            <person name="Chen Y."/>
            <person name="Shah S."/>
            <person name="Dougan E. K."/>
            <person name="Thang M."/>
            <person name="Chan C."/>
        </authorList>
    </citation>
    <scope>NUCLEOTIDE SEQUENCE [LARGE SCALE GENOMIC DNA]</scope>
</reference>
<organism evidence="5 6">
    <name type="scientific">Prorocentrum cordatum</name>
    <dbReference type="NCBI Taxonomy" id="2364126"/>
    <lineage>
        <taxon>Eukaryota</taxon>
        <taxon>Sar</taxon>
        <taxon>Alveolata</taxon>
        <taxon>Dinophyceae</taxon>
        <taxon>Prorocentrales</taxon>
        <taxon>Prorocentraceae</taxon>
        <taxon>Prorocentrum</taxon>
    </lineage>
</organism>
<evidence type="ECO:0000256" key="2">
    <source>
        <dbReference type="ARBA" id="ARBA00023043"/>
    </source>
</evidence>
<proteinExistence type="predicted"/>
<feature type="repeat" description="ANK" evidence="3">
    <location>
        <begin position="130"/>
        <end position="162"/>
    </location>
</feature>
<keyword evidence="2 3" id="KW-0040">ANK repeat</keyword>
<accession>A0ABN9T1U5</accession>
<evidence type="ECO:0000313" key="6">
    <source>
        <dbReference type="Proteomes" id="UP001189429"/>
    </source>
</evidence>
<feature type="repeat" description="ANK" evidence="3">
    <location>
        <begin position="163"/>
        <end position="195"/>
    </location>
</feature>
<gene>
    <name evidence="5" type="ORF">PCOR1329_LOCUS34757</name>
</gene>
<dbReference type="InterPro" id="IPR002110">
    <property type="entry name" value="Ankyrin_rpt"/>
</dbReference>
<keyword evidence="1" id="KW-0677">Repeat</keyword>
<dbReference type="Gene3D" id="1.25.40.20">
    <property type="entry name" value="Ankyrin repeat-containing domain"/>
    <property type="match status" value="1"/>
</dbReference>
<dbReference type="SUPFAM" id="SSF48403">
    <property type="entry name" value="Ankyrin repeat"/>
    <property type="match status" value="1"/>
</dbReference>
<evidence type="ECO:0000313" key="5">
    <source>
        <dbReference type="EMBL" id="CAK0838923.1"/>
    </source>
</evidence>
<comment type="caution">
    <text evidence="5">The sequence shown here is derived from an EMBL/GenBank/DDBJ whole genome shotgun (WGS) entry which is preliminary data.</text>
</comment>
<dbReference type="SMART" id="SM00248">
    <property type="entry name" value="ANK"/>
    <property type="match status" value="3"/>
</dbReference>
<name>A0ABN9T1U5_9DINO</name>
<dbReference type="PROSITE" id="PS50297">
    <property type="entry name" value="ANK_REP_REGION"/>
    <property type="match status" value="2"/>
</dbReference>
<evidence type="ECO:0000256" key="3">
    <source>
        <dbReference type="PROSITE-ProRule" id="PRU00023"/>
    </source>
</evidence>
<dbReference type="PROSITE" id="PS50088">
    <property type="entry name" value="ANK_REPEAT"/>
    <property type="match status" value="2"/>
</dbReference>
<keyword evidence="6" id="KW-1185">Reference proteome</keyword>